<dbReference type="RefSeq" id="WP_047264106.1">
    <property type="nucleotide sequence ID" value="NZ_CP004021.1"/>
</dbReference>
<dbReference type="AlphaFoldDB" id="A0A0G3I8J7"/>
<protein>
    <recommendedName>
        <fullName evidence="3">Phage major capsid protein E</fullName>
    </recommendedName>
</protein>
<reference evidence="1 2" key="1">
    <citation type="journal article" date="2015" name="Genome Announc.">
        <title>Complete Genome Sequence of 'Candidatus Liberibacter africanus,' a Bacterium Associated with Citrus Huanglongbing.</title>
        <authorList>
            <person name="Lin H."/>
            <person name="Pietersen G."/>
            <person name="Han C."/>
            <person name="Read D.A."/>
            <person name="Lou B."/>
            <person name="Gupta G."/>
            <person name="Civerolo E.L."/>
        </authorList>
    </citation>
    <scope>NUCLEOTIDE SEQUENCE [LARGE SCALE GENOMIC DNA]</scope>
    <source>
        <strain evidence="1 2">PTSAPSY</strain>
    </source>
</reference>
<dbReference type="Pfam" id="PF19821">
    <property type="entry name" value="Phage_capsid_2"/>
    <property type="match status" value="1"/>
</dbReference>
<dbReference type="PATRIC" id="fig|1277257.4.peg.464"/>
<gene>
    <name evidence="1" type="ORF">G293_02150</name>
</gene>
<evidence type="ECO:0000313" key="1">
    <source>
        <dbReference type="EMBL" id="AKK20062.1"/>
    </source>
</evidence>
<keyword evidence="2" id="KW-1185">Reference proteome</keyword>
<organism evidence="1 2">
    <name type="scientific">Candidatus Liberibacter africanus PTSAPSY</name>
    <dbReference type="NCBI Taxonomy" id="1277257"/>
    <lineage>
        <taxon>Bacteria</taxon>
        <taxon>Pseudomonadati</taxon>
        <taxon>Pseudomonadota</taxon>
        <taxon>Alphaproteobacteria</taxon>
        <taxon>Hyphomicrobiales</taxon>
        <taxon>Rhizobiaceae</taxon>
        <taxon>Liberibacter</taxon>
    </lineage>
</organism>
<sequence>MSTLSQQKTADIIGFEETVVLGLQQEQSLLSPRVQTKSYHGDKIANLQVFSPTEVYKVDSDVTLPETRYNATKQERRWISFETATWAEVVNPFIHLRQSIDPFISYAKSAIFAFKRYQDSVIMEGMLGKNMTGRDGGTPEYFPKSNVLRLPPISATASAKTALKDTLAGLILDGIVWLAEKGVDIDRERIILAVPPTVYRGLFDIEEVVNRDYVGQANLDAGRVRHLAGVEILLYKKVLGDPQFPKHITIDGTDTEKNYYCPMWCASSVQFGMWESLNTTYDRLPTHNNAQQILVEASMGASRLEPNKIVCLEVPKSTETIARIKEEASKATAPVHKTLSEVARAK</sequence>
<proteinExistence type="predicted"/>
<evidence type="ECO:0000313" key="2">
    <source>
        <dbReference type="Proteomes" id="UP000035503"/>
    </source>
</evidence>
<dbReference type="OrthoDB" id="8273236at2"/>
<name>A0A0G3I8J7_LIBAF</name>
<dbReference type="Proteomes" id="UP000035503">
    <property type="component" value="Chromosome"/>
</dbReference>
<accession>A0A0G3I8J7</accession>
<dbReference type="KEGG" id="lau:G293_02150"/>
<dbReference type="InterPro" id="IPR045565">
    <property type="entry name" value="Phage_capsid_2"/>
</dbReference>
<dbReference type="STRING" id="1277257.G293_02150"/>
<dbReference type="EMBL" id="CP004021">
    <property type="protein sequence ID" value="AKK20062.1"/>
    <property type="molecule type" value="Genomic_DNA"/>
</dbReference>
<evidence type="ECO:0008006" key="3">
    <source>
        <dbReference type="Google" id="ProtNLM"/>
    </source>
</evidence>